<evidence type="ECO:0000313" key="3">
    <source>
        <dbReference type="Proteomes" id="UP001054945"/>
    </source>
</evidence>
<evidence type="ECO:0000256" key="1">
    <source>
        <dbReference type="SAM" id="MobiDB-lite"/>
    </source>
</evidence>
<sequence>MGRPRDIKHPRRKLLELFDVPARPGHYKKSIKLKIKERHLEAETKKEGEEKKQRKERSKRLQLKKPVASSWARFFFFSIFPLKSTK</sequence>
<evidence type="ECO:0000313" key="2">
    <source>
        <dbReference type="EMBL" id="GIX92911.1"/>
    </source>
</evidence>
<feature type="compositionally biased region" description="Basic and acidic residues" evidence="1">
    <location>
        <begin position="41"/>
        <end position="53"/>
    </location>
</feature>
<protein>
    <submittedName>
        <fullName evidence="2">Uncharacterized protein</fullName>
    </submittedName>
</protein>
<accession>A0AAV4P778</accession>
<dbReference type="Proteomes" id="UP001054945">
    <property type="component" value="Unassembled WGS sequence"/>
</dbReference>
<dbReference type="EMBL" id="BPLR01004170">
    <property type="protein sequence ID" value="GIX92911.1"/>
    <property type="molecule type" value="Genomic_DNA"/>
</dbReference>
<name>A0AAV4P778_CAEEX</name>
<proteinExistence type="predicted"/>
<reference evidence="2 3" key="1">
    <citation type="submission" date="2021-06" db="EMBL/GenBank/DDBJ databases">
        <title>Caerostris extrusa draft genome.</title>
        <authorList>
            <person name="Kono N."/>
            <person name="Arakawa K."/>
        </authorList>
    </citation>
    <scope>NUCLEOTIDE SEQUENCE [LARGE SCALE GENOMIC DNA]</scope>
</reference>
<gene>
    <name evidence="2" type="ORF">CEXT_105791</name>
</gene>
<keyword evidence="3" id="KW-1185">Reference proteome</keyword>
<feature type="region of interest" description="Disordered" evidence="1">
    <location>
        <begin position="41"/>
        <end position="62"/>
    </location>
</feature>
<organism evidence="2 3">
    <name type="scientific">Caerostris extrusa</name>
    <name type="common">Bark spider</name>
    <name type="synonym">Caerostris bankana</name>
    <dbReference type="NCBI Taxonomy" id="172846"/>
    <lineage>
        <taxon>Eukaryota</taxon>
        <taxon>Metazoa</taxon>
        <taxon>Ecdysozoa</taxon>
        <taxon>Arthropoda</taxon>
        <taxon>Chelicerata</taxon>
        <taxon>Arachnida</taxon>
        <taxon>Araneae</taxon>
        <taxon>Araneomorphae</taxon>
        <taxon>Entelegynae</taxon>
        <taxon>Araneoidea</taxon>
        <taxon>Araneidae</taxon>
        <taxon>Caerostris</taxon>
    </lineage>
</organism>
<dbReference type="AlphaFoldDB" id="A0AAV4P778"/>
<comment type="caution">
    <text evidence="2">The sequence shown here is derived from an EMBL/GenBank/DDBJ whole genome shotgun (WGS) entry which is preliminary data.</text>
</comment>